<dbReference type="Proteomes" id="UP000741013">
    <property type="component" value="Unassembled WGS sequence"/>
</dbReference>
<comment type="similarity">
    <text evidence="7">Belongs to the glycosyltransferase 87 family.</text>
</comment>
<feature type="transmembrane region" description="Helical" evidence="8">
    <location>
        <begin position="378"/>
        <end position="398"/>
    </location>
</feature>
<comment type="caution">
    <text evidence="9">The sequence shown here is derived from an EMBL/GenBank/DDBJ whole genome shotgun (WGS) entry which is preliminary data.</text>
</comment>
<keyword evidence="5 8" id="KW-1133">Transmembrane helix</keyword>
<evidence type="ECO:0000256" key="3">
    <source>
        <dbReference type="ARBA" id="ARBA00022679"/>
    </source>
</evidence>
<keyword evidence="10" id="KW-1185">Reference proteome</keyword>
<dbReference type="InterPro" id="IPR018584">
    <property type="entry name" value="GT87"/>
</dbReference>
<organism evidence="9 10">
    <name type="scientific">Amycolatopsis magusensis</name>
    <dbReference type="NCBI Taxonomy" id="882444"/>
    <lineage>
        <taxon>Bacteria</taxon>
        <taxon>Bacillati</taxon>
        <taxon>Actinomycetota</taxon>
        <taxon>Actinomycetes</taxon>
        <taxon>Pseudonocardiales</taxon>
        <taxon>Pseudonocardiaceae</taxon>
        <taxon>Amycolatopsis</taxon>
    </lineage>
</organism>
<protein>
    <submittedName>
        <fullName evidence="9">Alpha-1,2-mannosyltransferase</fullName>
        <ecNumber evidence="9">2.4.1.-</ecNumber>
    </submittedName>
</protein>
<feature type="transmembrane region" description="Helical" evidence="8">
    <location>
        <begin position="101"/>
        <end position="120"/>
    </location>
</feature>
<dbReference type="GO" id="GO:0016757">
    <property type="term" value="F:glycosyltransferase activity"/>
    <property type="evidence" value="ECO:0007669"/>
    <property type="project" value="UniProtKB-KW"/>
</dbReference>
<dbReference type="Pfam" id="PF09594">
    <property type="entry name" value="GT87"/>
    <property type="match status" value="1"/>
</dbReference>
<feature type="transmembrane region" description="Helical" evidence="8">
    <location>
        <begin position="12"/>
        <end position="34"/>
    </location>
</feature>
<feature type="transmembrane region" description="Helical" evidence="8">
    <location>
        <begin position="339"/>
        <end position="358"/>
    </location>
</feature>
<evidence type="ECO:0000256" key="1">
    <source>
        <dbReference type="ARBA" id="ARBA00004651"/>
    </source>
</evidence>
<feature type="transmembrane region" description="Helical" evidence="8">
    <location>
        <begin position="266"/>
        <end position="284"/>
    </location>
</feature>
<proteinExistence type="inferred from homology"/>
<evidence type="ECO:0000256" key="4">
    <source>
        <dbReference type="ARBA" id="ARBA00022692"/>
    </source>
</evidence>
<evidence type="ECO:0000256" key="7">
    <source>
        <dbReference type="ARBA" id="ARBA00024033"/>
    </source>
</evidence>
<evidence type="ECO:0000256" key="6">
    <source>
        <dbReference type="ARBA" id="ARBA00023136"/>
    </source>
</evidence>
<keyword evidence="3 9" id="KW-0808">Transferase</keyword>
<keyword evidence="6 8" id="KW-0472">Membrane</keyword>
<feature type="transmembrane region" description="Helical" evidence="8">
    <location>
        <begin position="315"/>
        <end position="332"/>
    </location>
</feature>
<dbReference type="RefSeq" id="WP_209665802.1">
    <property type="nucleotide sequence ID" value="NZ_JAGGMS010000001.1"/>
</dbReference>
<evidence type="ECO:0000256" key="8">
    <source>
        <dbReference type="SAM" id="Phobius"/>
    </source>
</evidence>
<dbReference type="EC" id="2.4.1.-" evidence="9"/>
<comment type="subcellular location">
    <subcellularLocation>
        <location evidence="1">Cell membrane</location>
        <topology evidence="1">Multi-pass membrane protein</topology>
    </subcellularLocation>
</comment>
<feature type="transmembrane region" description="Helical" evidence="8">
    <location>
        <begin position="179"/>
        <end position="198"/>
    </location>
</feature>
<name>A0ABS4PST9_9PSEU</name>
<gene>
    <name evidence="9" type="ORF">JOM49_004032</name>
</gene>
<evidence type="ECO:0000256" key="2">
    <source>
        <dbReference type="ARBA" id="ARBA00022475"/>
    </source>
</evidence>
<feature type="transmembrane region" description="Helical" evidence="8">
    <location>
        <begin position="291"/>
        <end position="309"/>
    </location>
</feature>
<dbReference type="EMBL" id="JAGGMS010000001">
    <property type="protein sequence ID" value="MBP2182506.1"/>
    <property type="molecule type" value="Genomic_DNA"/>
</dbReference>
<feature type="transmembrane region" description="Helical" evidence="8">
    <location>
        <begin position="75"/>
        <end position="94"/>
    </location>
</feature>
<keyword evidence="9" id="KW-0328">Glycosyltransferase</keyword>
<feature type="transmembrane region" description="Helical" evidence="8">
    <location>
        <begin position="205"/>
        <end position="226"/>
    </location>
</feature>
<keyword evidence="4 8" id="KW-0812">Transmembrane</keyword>
<evidence type="ECO:0000313" key="9">
    <source>
        <dbReference type="EMBL" id="MBP2182506.1"/>
    </source>
</evidence>
<evidence type="ECO:0000313" key="10">
    <source>
        <dbReference type="Proteomes" id="UP000741013"/>
    </source>
</evidence>
<accession>A0ABS4PST9</accession>
<keyword evidence="2" id="KW-1003">Cell membrane</keyword>
<evidence type="ECO:0000256" key="5">
    <source>
        <dbReference type="ARBA" id="ARBA00022989"/>
    </source>
</evidence>
<sequence length="412" mass="44321">MSSTEPRKPVVLKFFWVAVLLGLAGAWFTLWPLVESAGYWQIDLEVYRNGFTAWREDRDIYGVMPETQIGNPLPFIYPPFALLALLPFAALPWYTANTLLVLANFAAIAATVYVVGRHVWPAGGPRGAIMIAALVTPLSTYLEPVGDTFSFGQVNLLLMGLVAVDCLAPKAWWPRGIGVGLAAAVKLTPAAFVLYFLLRKDYRAALVAALTGVAATAVGFVVDFAGSVKFWTGGSDGLAEVSGSPFRTNQAIEAALARFGLSPADVTVWWIVLGLVLLGVTIVAMRRSDPAPALMANAALALLVSPTSWSHHWVWVVPALVVMLAYVVRRVAESSLTAIGWFTAALLTTVAFIVAPFHELPGYGDKELLWTTGQQLAGNIYLMLAVAFLLCLALPALTGLRHADALDRAANR</sequence>
<reference evidence="9 10" key="1">
    <citation type="submission" date="2021-03" db="EMBL/GenBank/DDBJ databases">
        <title>Sequencing the genomes of 1000 actinobacteria strains.</title>
        <authorList>
            <person name="Klenk H.-P."/>
        </authorList>
    </citation>
    <scope>NUCLEOTIDE SEQUENCE [LARGE SCALE GENOMIC DNA]</scope>
    <source>
        <strain evidence="9 10">DSM 45510</strain>
    </source>
</reference>